<proteinExistence type="predicted"/>
<evidence type="ECO:0000313" key="2">
    <source>
        <dbReference type="Proteomes" id="UP001501578"/>
    </source>
</evidence>
<dbReference type="Proteomes" id="UP001501578">
    <property type="component" value="Unassembled WGS sequence"/>
</dbReference>
<gene>
    <name evidence="1" type="ORF">GCM10009560_37690</name>
</gene>
<keyword evidence="2" id="KW-1185">Reference proteome</keyword>
<organism evidence="1 2">
    <name type="scientific">Nonomuraea longicatena</name>
    <dbReference type="NCBI Taxonomy" id="83682"/>
    <lineage>
        <taxon>Bacteria</taxon>
        <taxon>Bacillati</taxon>
        <taxon>Actinomycetota</taxon>
        <taxon>Actinomycetes</taxon>
        <taxon>Streptosporangiales</taxon>
        <taxon>Streptosporangiaceae</taxon>
        <taxon>Nonomuraea</taxon>
    </lineage>
</organism>
<dbReference type="EMBL" id="BAAAHQ010000017">
    <property type="protein sequence ID" value="GAA0932204.1"/>
    <property type="molecule type" value="Genomic_DNA"/>
</dbReference>
<evidence type="ECO:0000313" key="1">
    <source>
        <dbReference type="EMBL" id="GAA0932204.1"/>
    </source>
</evidence>
<comment type="caution">
    <text evidence="1">The sequence shown here is derived from an EMBL/GenBank/DDBJ whole genome shotgun (WGS) entry which is preliminary data.</text>
</comment>
<reference evidence="1 2" key="1">
    <citation type="journal article" date="2019" name="Int. J. Syst. Evol. Microbiol.">
        <title>The Global Catalogue of Microorganisms (GCM) 10K type strain sequencing project: providing services to taxonomists for standard genome sequencing and annotation.</title>
        <authorList>
            <consortium name="The Broad Institute Genomics Platform"/>
            <consortium name="The Broad Institute Genome Sequencing Center for Infectious Disease"/>
            <person name="Wu L."/>
            <person name="Ma J."/>
        </authorList>
    </citation>
    <scope>NUCLEOTIDE SEQUENCE [LARGE SCALE GENOMIC DNA]</scope>
    <source>
        <strain evidence="1 2">JCM 11136</strain>
    </source>
</reference>
<accession>A0ABN1PT19</accession>
<sequence length="71" mass="7116">MTSERSLAVSFPGVFSAGRPAVSAAQRLRQGNGGVVAAGRGAVRSVPLEAVGAGRRVAYGEAGRNEGSEAM</sequence>
<protein>
    <submittedName>
        <fullName evidence="1">Uncharacterized protein</fullName>
    </submittedName>
</protein>
<name>A0ABN1PT19_9ACTN</name>